<dbReference type="EMBL" id="FN648830">
    <property type="protein sequence ID" value="CBN77673.1"/>
    <property type="molecule type" value="Genomic_DNA"/>
</dbReference>
<evidence type="ECO:0000256" key="2">
    <source>
        <dbReference type="SAM" id="MobiDB-lite"/>
    </source>
</evidence>
<feature type="region of interest" description="Disordered" evidence="2">
    <location>
        <begin position="237"/>
        <end position="262"/>
    </location>
</feature>
<name>D8LR00_ECTSI</name>
<keyword evidence="1" id="KW-0175">Coiled coil</keyword>
<feature type="compositionally biased region" description="Basic and acidic residues" evidence="2">
    <location>
        <begin position="171"/>
        <end position="180"/>
    </location>
</feature>
<evidence type="ECO:0000313" key="4">
    <source>
        <dbReference type="Proteomes" id="UP000002630"/>
    </source>
</evidence>
<feature type="compositionally biased region" description="Low complexity" evidence="2">
    <location>
        <begin position="506"/>
        <end position="524"/>
    </location>
</feature>
<evidence type="ECO:0000256" key="1">
    <source>
        <dbReference type="SAM" id="Coils"/>
    </source>
</evidence>
<dbReference type="Proteomes" id="UP000002630">
    <property type="component" value="Linkage Group LG18"/>
</dbReference>
<evidence type="ECO:0008006" key="5">
    <source>
        <dbReference type="Google" id="ProtNLM"/>
    </source>
</evidence>
<feature type="coiled-coil region" evidence="1">
    <location>
        <begin position="438"/>
        <end position="483"/>
    </location>
</feature>
<feature type="region of interest" description="Disordered" evidence="2">
    <location>
        <begin position="171"/>
        <end position="217"/>
    </location>
</feature>
<organism evidence="3 4">
    <name type="scientific">Ectocarpus siliculosus</name>
    <name type="common">Brown alga</name>
    <name type="synonym">Conferva siliculosa</name>
    <dbReference type="NCBI Taxonomy" id="2880"/>
    <lineage>
        <taxon>Eukaryota</taxon>
        <taxon>Sar</taxon>
        <taxon>Stramenopiles</taxon>
        <taxon>Ochrophyta</taxon>
        <taxon>PX clade</taxon>
        <taxon>Phaeophyceae</taxon>
        <taxon>Ectocarpales</taxon>
        <taxon>Ectocarpaceae</taxon>
        <taxon>Ectocarpus</taxon>
    </lineage>
</organism>
<dbReference type="eggNOG" id="ENOG502R94D">
    <property type="taxonomic scope" value="Eukaryota"/>
</dbReference>
<feature type="region of interest" description="Disordered" evidence="2">
    <location>
        <begin position="337"/>
        <end position="357"/>
    </location>
</feature>
<dbReference type="PANTHER" id="PTHR38019">
    <property type="entry name" value="KDA ANTIGEN P200, PUTATIVE-RELATED"/>
    <property type="match status" value="1"/>
</dbReference>
<feature type="region of interest" description="Disordered" evidence="2">
    <location>
        <begin position="500"/>
        <end position="524"/>
    </location>
</feature>
<protein>
    <recommendedName>
        <fullName evidence="5">Flagellar associated protein</fullName>
    </recommendedName>
</protein>
<dbReference type="OrthoDB" id="200110at2759"/>
<proteinExistence type="predicted"/>
<dbReference type="InParanoid" id="D8LR00"/>
<accession>D8LR00</accession>
<gene>
    <name evidence="3" type="ORF">Esi_0061_0090</name>
</gene>
<sequence>MESHIKSVLNFEHDGNAEHISSPRSLEACLRSGCDPQDLMPRSSKTFAVKGELPELTEIRHNFFEARRKEKIAMVKKERQSIINFLSSKEQSGLPALGKSGSGLLAGATAASATDVELEARRIKAGILEIERKRGLVIAERQEKEMQRVVENEQRMADLHKKILRVEEADAKRRAEHDQRVAQQRAAAAEKRAKKEMEKHEREKMEDEQRKEMIKRAAEAEARQLKIEKELEEQRIAEAAKREEERRALKEQQDQATAALIRAQEEKAEEKNRIMAEREARVQAQLDEKKAAKAAEVAAQRASAEQRIQEVMEKNRKIQQDKKIAYDLKVAEVARRKAERTEGDEAQAKKRAEDQAKQDNIRAKRLEASYQDRADHRKDILARRRQKDKFYGQIRNERCKDLAMKKLYHDLVMEDKRQNIERLRRVDEFVRLQTLLRIEQETERTEKIKAEREFLVEQRIAVANKAIRKKHKIKEAMEKMRATNNFHGIDALLDGLDKRRRKSKGTADTEPAAGTAAAGATASS</sequence>
<reference evidence="3 4" key="1">
    <citation type="journal article" date="2010" name="Nature">
        <title>The Ectocarpus genome and the independent evolution of multicellularity in brown algae.</title>
        <authorList>
            <person name="Cock J.M."/>
            <person name="Sterck L."/>
            <person name="Rouze P."/>
            <person name="Scornet D."/>
            <person name="Allen A.E."/>
            <person name="Amoutzias G."/>
            <person name="Anthouard V."/>
            <person name="Artiguenave F."/>
            <person name="Aury J.M."/>
            <person name="Badger J.H."/>
            <person name="Beszteri B."/>
            <person name="Billiau K."/>
            <person name="Bonnet E."/>
            <person name="Bothwell J.H."/>
            <person name="Bowler C."/>
            <person name="Boyen C."/>
            <person name="Brownlee C."/>
            <person name="Carrano C.J."/>
            <person name="Charrier B."/>
            <person name="Cho G.Y."/>
            <person name="Coelho S.M."/>
            <person name="Collen J."/>
            <person name="Corre E."/>
            <person name="Da Silva C."/>
            <person name="Delage L."/>
            <person name="Delaroque N."/>
            <person name="Dittami S.M."/>
            <person name="Doulbeau S."/>
            <person name="Elias M."/>
            <person name="Farnham G."/>
            <person name="Gachon C.M."/>
            <person name="Gschloessl B."/>
            <person name="Heesch S."/>
            <person name="Jabbari K."/>
            <person name="Jubin C."/>
            <person name="Kawai H."/>
            <person name="Kimura K."/>
            <person name="Kloareg B."/>
            <person name="Kupper F.C."/>
            <person name="Lang D."/>
            <person name="Le Bail A."/>
            <person name="Leblanc C."/>
            <person name="Lerouge P."/>
            <person name="Lohr M."/>
            <person name="Lopez P.J."/>
            <person name="Martens C."/>
            <person name="Maumus F."/>
            <person name="Michel G."/>
            <person name="Miranda-Saavedra D."/>
            <person name="Morales J."/>
            <person name="Moreau H."/>
            <person name="Motomura T."/>
            <person name="Nagasato C."/>
            <person name="Napoli C.A."/>
            <person name="Nelson D.R."/>
            <person name="Nyvall-Collen P."/>
            <person name="Peters A.F."/>
            <person name="Pommier C."/>
            <person name="Potin P."/>
            <person name="Poulain J."/>
            <person name="Quesneville H."/>
            <person name="Read B."/>
            <person name="Rensing S.A."/>
            <person name="Ritter A."/>
            <person name="Rousvoal S."/>
            <person name="Samanta M."/>
            <person name="Samson G."/>
            <person name="Schroeder D.C."/>
            <person name="Segurens B."/>
            <person name="Strittmatter M."/>
            <person name="Tonon T."/>
            <person name="Tregear J.W."/>
            <person name="Valentin K."/>
            <person name="von Dassow P."/>
            <person name="Yamagishi T."/>
            <person name="Van de Peer Y."/>
            <person name="Wincker P."/>
        </authorList>
    </citation>
    <scope>NUCLEOTIDE SEQUENCE [LARGE SCALE GENOMIC DNA]</scope>
    <source>
        <strain evidence="4">Ec32 / CCAP1310/4</strain>
    </source>
</reference>
<feature type="compositionally biased region" description="Basic and acidic residues" evidence="2">
    <location>
        <begin position="188"/>
        <end position="217"/>
    </location>
</feature>
<dbReference type="PANTHER" id="PTHR38019:SF1">
    <property type="entry name" value="N-ACETYLTRANSFERASE DOMAIN-CONTAINING PROTEIN"/>
    <property type="match status" value="1"/>
</dbReference>
<keyword evidence="4" id="KW-1185">Reference proteome</keyword>
<dbReference type="AlphaFoldDB" id="D8LR00"/>
<dbReference type="OMA" id="QQNADAW"/>
<feature type="compositionally biased region" description="Basic and acidic residues" evidence="2">
    <location>
        <begin position="237"/>
        <end position="253"/>
    </location>
</feature>
<dbReference type="EMBL" id="FN649743">
    <property type="protein sequence ID" value="CBN77673.1"/>
    <property type="molecule type" value="Genomic_DNA"/>
</dbReference>
<evidence type="ECO:0000313" key="3">
    <source>
        <dbReference type="EMBL" id="CBN77673.1"/>
    </source>
</evidence>